<protein>
    <submittedName>
        <fullName evidence="2">Uncharacterized protein</fullName>
    </submittedName>
</protein>
<accession>A0A8X7VQ95</accession>
<dbReference type="Proteomes" id="UP000886595">
    <property type="component" value="Unassembled WGS sequence"/>
</dbReference>
<organism evidence="2 3">
    <name type="scientific">Brassica carinata</name>
    <name type="common">Ethiopian mustard</name>
    <name type="synonym">Abyssinian cabbage</name>
    <dbReference type="NCBI Taxonomy" id="52824"/>
    <lineage>
        <taxon>Eukaryota</taxon>
        <taxon>Viridiplantae</taxon>
        <taxon>Streptophyta</taxon>
        <taxon>Embryophyta</taxon>
        <taxon>Tracheophyta</taxon>
        <taxon>Spermatophyta</taxon>
        <taxon>Magnoliopsida</taxon>
        <taxon>eudicotyledons</taxon>
        <taxon>Gunneridae</taxon>
        <taxon>Pentapetalae</taxon>
        <taxon>rosids</taxon>
        <taxon>malvids</taxon>
        <taxon>Brassicales</taxon>
        <taxon>Brassicaceae</taxon>
        <taxon>Brassiceae</taxon>
        <taxon>Brassica</taxon>
    </lineage>
</organism>
<evidence type="ECO:0000256" key="1">
    <source>
        <dbReference type="SAM" id="MobiDB-lite"/>
    </source>
</evidence>
<sequence>MAQKLLEHEFKKGSAFMPGRLAYKLSDIVNHENLVSDEISRRLDDQRFKLLDAFRAPGAARSSPDEHDDAADENSCGGGYNHGELTILDEHGAQFGGDGLESGSVHRIEKTMGSPSPLIS</sequence>
<comment type="caution">
    <text evidence="2">The sequence shown here is derived from an EMBL/GenBank/DDBJ whole genome shotgun (WGS) entry which is preliminary data.</text>
</comment>
<proteinExistence type="predicted"/>
<dbReference type="EMBL" id="JAAMPC010000004">
    <property type="protein sequence ID" value="KAG2315197.1"/>
    <property type="molecule type" value="Genomic_DNA"/>
</dbReference>
<gene>
    <name evidence="2" type="ORF">Bca52824_018319</name>
</gene>
<keyword evidence="3" id="KW-1185">Reference proteome</keyword>
<dbReference type="AlphaFoldDB" id="A0A8X7VQ95"/>
<evidence type="ECO:0000313" key="3">
    <source>
        <dbReference type="Proteomes" id="UP000886595"/>
    </source>
</evidence>
<dbReference type="OrthoDB" id="10315348at2759"/>
<name>A0A8X7VQ95_BRACI</name>
<feature type="region of interest" description="Disordered" evidence="1">
    <location>
        <begin position="56"/>
        <end position="120"/>
    </location>
</feature>
<evidence type="ECO:0000313" key="2">
    <source>
        <dbReference type="EMBL" id="KAG2315197.1"/>
    </source>
</evidence>
<reference evidence="2 3" key="1">
    <citation type="submission" date="2020-02" db="EMBL/GenBank/DDBJ databases">
        <authorList>
            <person name="Ma Q."/>
            <person name="Huang Y."/>
            <person name="Song X."/>
            <person name="Pei D."/>
        </authorList>
    </citation>
    <scope>NUCLEOTIDE SEQUENCE [LARGE SCALE GENOMIC DNA]</scope>
    <source>
        <strain evidence="2">Sxm20200214</strain>
        <tissue evidence="2">Leaf</tissue>
    </source>
</reference>